<keyword evidence="1" id="KW-0732">Signal</keyword>
<proteinExistence type="predicted"/>
<feature type="signal peptide" evidence="1">
    <location>
        <begin position="1"/>
        <end position="18"/>
    </location>
</feature>
<dbReference type="Proteomes" id="UP000678679">
    <property type="component" value="Chromosome 2"/>
</dbReference>
<evidence type="ECO:0000313" key="2">
    <source>
        <dbReference type="EMBL" id="QWG04132.1"/>
    </source>
</evidence>
<sequence length="486" mass="57223">MKYFILILSILQCSIAFAQSDEFKIYQNGLIYNDTTMHQLQVIVDSINLDFNRCDLDREYLSVATAKGISFNVAKEDVNAAYEDLKNGIGFQQLVKKYPNTKINEERIFRRSHHKIWRKDKVGTKFTDILNDKRLMGFDSAYIDSQVKGETLFAFEEKSKYSDASLKGIYFITEFESLSLPKKYARMVQYSECMIDTTARILLSDAENNKYNEWERGPKIEAFYQFIDTGLPDYPKKSKKETYKEFGIRRNEYLEEQKIVREQNSQRSEFQKYLLEAINEGLTEGGSTESFEALVGQYYSKETELQLKRSREVWGQCSMDSRPRDHAFEIAQLSAETINWEIFLRAHMDIMNDNFSRMSDGSYAQGARNTYIKELEELNFNVKDLLLGITLRVENCGPKHYYGSIRRLGRALAETKYQEDIEQEMLSMIKDESLDTYNRILIYYLHLNYIYYLDETVNKDEKVKELYLAKKTFPKNIRDELQEFNE</sequence>
<evidence type="ECO:0000256" key="1">
    <source>
        <dbReference type="SAM" id="SignalP"/>
    </source>
</evidence>
<accession>A0AAX1NDE3</accession>
<dbReference type="RefSeq" id="WP_169663624.1">
    <property type="nucleotide sequence ID" value="NZ_CP076133.1"/>
</dbReference>
<evidence type="ECO:0000313" key="3">
    <source>
        <dbReference type="Proteomes" id="UP000678679"/>
    </source>
</evidence>
<feature type="chain" id="PRO_5043455083" description="PpiC domain-containing protein" evidence="1">
    <location>
        <begin position="19"/>
        <end position="486"/>
    </location>
</feature>
<keyword evidence="3" id="KW-1185">Reference proteome</keyword>
<reference evidence="2 3" key="1">
    <citation type="submission" date="2021-05" db="EMBL/GenBank/DDBJ databases">
        <title>Comparative genomic studies on the polysaccharide-degrading batcterial strains of the Flammeovirga genus.</title>
        <authorList>
            <person name="Zewei F."/>
            <person name="Zheng Z."/>
            <person name="Yu L."/>
            <person name="Ruyue G."/>
            <person name="Yanhong M."/>
            <person name="Yuanyuan C."/>
            <person name="Jingyan G."/>
            <person name="Wenjun H."/>
        </authorList>
    </citation>
    <scope>NUCLEOTIDE SEQUENCE [LARGE SCALE GENOMIC DNA]</scope>
    <source>
        <strain evidence="2 3">NBRC:100898</strain>
    </source>
</reference>
<gene>
    <name evidence="2" type="ORF">KMW28_24900</name>
</gene>
<organism evidence="2 3">
    <name type="scientific">Flammeovirga yaeyamensis</name>
    <dbReference type="NCBI Taxonomy" id="367791"/>
    <lineage>
        <taxon>Bacteria</taxon>
        <taxon>Pseudomonadati</taxon>
        <taxon>Bacteroidota</taxon>
        <taxon>Cytophagia</taxon>
        <taxon>Cytophagales</taxon>
        <taxon>Flammeovirgaceae</taxon>
        <taxon>Flammeovirga</taxon>
    </lineage>
</organism>
<dbReference type="KEGG" id="fya:KMW28_24900"/>
<name>A0AAX1NDE3_9BACT</name>
<dbReference type="EMBL" id="CP076133">
    <property type="protein sequence ID" value="QWG04132.1"/>
    <property type="molecule type" value="Genomic_DNA"/>
</dbReference>
<protein>
    <recommendedName>
        <fullName evidence="4">PpiC domain-containing protein</fullName>
    </recommendedName>
</protein>
<dbReference type="AlphaFoldDB" id="A0AAX1NDE3"/>
<evidence type="ECO:0008006" key="4">
    <source>
        <dbReference type="Google" id="ProtNLM"/>
    </source>
</evidence>